<keyword evidence="11" id="KW-1185">Reference proteome</keyword>
<evidence type="ECO:0000256" key="4">
    <source>
        <dbReference type="ARBA" id="ARBA00023015"/>
    </source>
</evidence>
<feature type="compositionally biased region" description="Basic and acidic residues" evidence="8">
    <location>
        <begin position="564"/>
        <end position="578"/>
    </location>
</feature>
<keyword evidence="6" id="KW-0804">Transcription</keyword>
<keyword evidence="2" id="KW-0479">Metal-binding</keyword>
<dbReference type="InterPro" id="IPR007219">
    <property type="entry name" value="XnlR_reg_dom"/>
</dbReference>
<dbReference type="InterPro" id="IPR036864">
    <property type="entry name" value="Zn2-C6_fun-type_DNA-bd_sf"/>
</dbReference>
<dbReference type="InterPro" id="IPR051089">
    <property type="entry name" value="prtT"/>
</dbReference>
<evidence type="ECO:0000256" key="3">
    <source>
        <dbReference type="ARBA" id="ARBA00022833"/>
    </source>
</evidence>
<dbReference type="GeneID" id="63769165"/>
<dbReference type="CDD" id="cd12148">
    <property type="entry name" value="fungal_TF_MHR"/>
    <property type="match status" value="1"/>
</dbReference>
<proteinExistence type="predicted"/>
<evidence type="ECO:0000256" key="1">
    <source>
        <dbReference type="ARBA" id="ARBA00004123"/>
    </source>
</evidence>
<keyword evidence="3" id="KW-0862">Zinc</keyword>
<dbReference type="PROSITE" id="PS50048">
    <property type="entry name" value="ZN2_CY6_FUNGAL_2"/>
    <property type="match status" value="1"/>
</dbReference>
<dbReference type="SUPFAM" id="SSF57701">
    <property type="entry name" value="Zn2/Cys6 DNA-binding domain"/>
    <property type="match status" value="1"/>
</dbReference>
<dbReference type="Proteomes" id="UP000184356">
    <property type="component" value="Unassembled WGS sequence"/>
</dbReference>
<evidence type="ECO:0000259" key="9">
    <source>
        <dbReference type="PROSITE" id="PS50048"/>
    </source>
</evidence>
<evidence type="ECO:0000256" key="8">
    <source>
        <dbReference type="SAM" id="MobiDB-lite"/>
    </source>
</evidence>
<accession>A0A1L9T0D4</accession>
<dbReference type="Pfam" id="PF00172">
    <property type="entry name" value="Zn_clus"/>
    <property type="match status" value="1"/>
</dbReference>
<protein>
    <recommendedName>
        <fullName evidence="9">Zn(2)-C6 fungal-type domain-containing protein</fullName>
    </recommendedName>
</protein>
<sequence length="622" mass="69351">MENIQSTASRSLANSTARIKPRRAGVPCVRCRQMKVKCNASQRFPAACSACEKAGERCSVDPLFKRVSKRSVKLRHGTRQDSPVYRTPQSEASSSEPTGVPSRTAGSLPDLDSSVASTTAALRLGGNRPARFTHEATGINLSSNAVAELLEEYYSDLHPRFPLLLDPTTIIDSYEQAPLLFWTVVAIASKDSDKYASDYARLQILVRQLVADIILLGTRSIHLVQALLLLCVWSFPHTDMSKEPFSMYCSVAISMARSLGLHRPQHPYILFAAKVAEIGTLETRTSTWLSCFIVDQWHTARFGVPSSTRIDHTVLHALNGSLTWLPETTKIQLHIALVTSKISTALGECETSSTGLMADSLPFVRMFESELCMIQDKYASEWSPADEVSFLDARLSLYSYALAQHKHPEGLQSIHREKEHELITQGSITATQLLTVATTFPDALRKGTIHVFRSAAYAVFYLLRILGTAPRECIDETSIRNIIRQTFTLMRAISQTANDRRSQCVRVCRIIEHMLDCEDWNENQGTPFLGKAESFMAMNFVADVAARGILKAYKYTRQAVAARMERDRDRNGSSRESEPAGVQPDGDSQFDLDFSIWDPMEWPVNWQESDDLLFLNGNLGAS</sequence>
<dbReference type="InterPro" id="IPR001138">
    <property type="entry name" value="Zn2Cys6_DnaBD"/>
</dbReference>
<comment type="subcellular location">
    <subcellularLocation>
        <location evidence="1">Nucleus</location>
    </subcellularLocation>
</comment>
<dbReference type="EMBL" id="KV878599">
    <property type="protein sequence ID" value="OJJ52865.1"/>
    <property type="molecule type" value="Genomic_DNA"/>
</dbReference>
<dbReference type="PROSITE" id="PS00463">
    <property type="entry name" value="ZN2_CY6_FUNGAL_1"/>
    <property type="match status" value="1"/>
</dbReference>
<dbReference type="PANTHER" id="PTHR31845:SF21">
    <property type="entry name" value="REGULATORY PROTEIN LEU3"/>
    <property type="match status" value="1"/>
</dbReference>
<dbReference type="AlphaFoldDB" id="A0A1L9T0D4"/>
<dbReference type="Pfam" id="PF04082">
    <property type="entry name" value="Fungal_trans"/>
    <property type="match status" value="1"/>
</dbReference>
<feature type="region of interest" description="Disordered" evidence="8">
    <location>
        <begin position="564"/>
        <end position="588"/>
    </location>
</feature>
<dbReference type="SMART" id="SM00906">
    <property type="entry name" value="Fungal_trans"/>
    <property type="match status" value="1"/>
</dbReference>
<reference evidence="11" key="1">
    <citation type="journal article" date="2017" name="Genome Biol.">
        <title>Comparative genomics reveals high biological diversity and specific adaptations in the industrially and medically important fungal genus Aspergillus.</title>
        <authorList>
            <person name="de Vries R.P."/>
            <person name="Riley R."/>
            <person name="Wiebenga A."/>
            <person name="Aguilar-Osorio G."/>
            <person name="Amillis S."/>
            <person name="Uchima C.A."/>
            <person name="Anderluh G."/>
            <person name="Asadollahi M."/>
            <person name="Askin M."/>
            <person name="Barry K."/>
            <person name="Battaglia E."/>
            <person name="Bayram O."/>
            <person name="Benocci T."/>
            <person name="Braus-Stromeyer S.A."/>
            <person name="Caldana C."/>
            <person name="Canovas D."/>
            <person name="Cerqueira G.C."/>
            <person name="Chen F."/>
            <person name="Chen W."/>
            <person name="Choi C."/>
            <person name="Clum A."/>
            <person name="Dos Santos R.A."/>
            <person name="Damasio A.R."/>
            <person name="Diallinas G."/>
            <person name="Emri T."/>
            <person name="Fekete E."/>
            <person name="Flipphi M."/>
            <person name="Freyberg S."/>
            <person name="Gallo A."/>
            <person name="Gournas C."/>
            <person name="Habgood R."/>
            <person name="Hainaut M."/>
            <person name="Harispe M.L."/>
            <person name="Henrissat B."/>
            <person name="Hilden K.S."/>
            <person name="Hope R."/>
            <person name="Hossain A."/>
            <person name="Karabika E."/>
            <person name="Karaffa L."/>
            <person name="Karanyi Z."/>
            <person name="Krasevec N."/>
            <person name="Kuo A."/>
            <person name="Kusch H."/>
            <person name="LaButti K."/>
            <person name="Lagendijk E.L."/>
            <person name="Lapidus A."/>
            <person name="Levasseur A."/>
            <person name="Lindquist E."/>
            <person name="Lipzen A."/>
            <person name="Logrieco A.F."/>
            <person name="MacCabe A."/>
            <person name="Maekelae M.R."/>
            <person name="Malavazi I."/>
            <person name="Melin P."/>
            <person name="Meyer V."/>
            <person name="Mielnichuk N."/>
            <person name="Miskei M."/>
            <person name="Molnar A.P."/>
            <person name="Mule G."/>
            <person name="Ngan C.Y."/>
            <person name="Orejas M."/>
            <person name="Orosz E."/>
            <person name="Ouedraogo J.P."/>
            <person name="Overkamp K.M."/>
            <person name="Park H.-S."/>
            <person name="Perrone G."/>
            <person name="Piumi F."/>
            <person name="Punt P.J."/>
            <person name="Ram A.F."/>
            <person name="Ramon A."/>
            <person name="Rauscher S."/>
            <person name="Record E."/>
            <person name="Riano-Pachon D.M."/>
            <person name="Robert V."/>
            <person name="Roehrig J."/>
            <person name="Ruller R."/>
            <person name="Salamov A."/>
            <person name="Salih N.S."/>
            <person name="Samson R.A."/>
            <person name="Sandor E."/>
            <person name="Sanguinetti M."/>
            <person name="Schuetze T."/>
            <person name="Sepcic K."/>
            <person name="Shelest E."/>
            <person name="Sherlock G."/>
            <person name="Sophianopoulou V."/>
            <person name="Squina F.M."/>
            <person name="Sun H."/>
            <person name="Susca A."/>
            <person name="Todd R.B."/>
            <person name="Tsang A."/>
            <person name="Unkles S.E."/>
            <person name="van de Wiele N."/>
            <person name="van Rossen-Uffink D."/>
            <person name="Oliveira J.V."/>
            <person name="Vesth T.C."/>
            <person name="Visser J."/>
            <person name="Yu J.-H."/>
            <person name="Zhou M."/>
            <person name="Andersen M.R."/>
            <person name="Archer D.B."/>
            <person name="Baker S.E."/>
            <person name="Benoit I."/>
            <person name="Brakhage A.A."/>
            <person name="Braus G.H."/>
            <person name="Fischer R."/>
            <person name="Frisvad J.C."/>
            <person name="Goldman G.H."/>
            <person name="Houbraken J."/>
            <person name="Oakley B."/>
            <person name="Pocsi I."/>
            <person name="Scazzocchio C."/>
            <person name="Seiboth B."/>
            <person name="vanKuyk P.A."/>
            <person name="Wortman J."/>
            <person name="Dyer P.S."/>
            <person name="Grigoriev I.V."/>
        </authorList>
    </citation>
    <scope>NUCLEOTIDE SEQUENCE [LARGE SCALE GENOMIC DNA]</scope>
    <source>
        <strain evidence="11">CBS 593.65</strain>
    </source>
</reference>
<keyword evidence="7" id="KW-0539">Nucleus</keyword>
<dbReference type="Gene3D" id="4.10.240.10">
    <property type="entry name" value="Zn(2)-C6 fungal-type DNA-binding domain"/>
    <property type="match status" value="1"/>
</dbReference>
<feature type="domain" description="Zn(2)-C6 fungal-type" evidence="9">
    <location>
        <begin position="27"/>
        <end position="60"/>
    </location>
</feature>
<keyword evidence="5" id="KW-0238">DNA-binding</keyword>
<feature type="region of interest" description="Disordered" evidence="8">
    <location>
        <begin position="70"/>
        <end position="112"/>
    </location>
</feature>
<name>A0A1L9T0D4_9EURO</name>
<dbReference type="SMART" id="SM00066">
    <property type="entry name" value="GAL4"/>
    <property type="match status" value="1"/>
</dbReference>
<dbReference type="GO" id="GO:0000976">
    <property type="term" value="F:transcription cis-regulatory region binding"/>
    <property type="evidence" value="ECO:0007669"/>
    <property type="project" value="TreeGrafter"/>
</dbReference>
<evidence type="ECO:0000256" key="7">
    <source>
        <dbReference type="ARBA" id="ARBA00023242"/>
    </source>
</evidence>
<dbReference type="PANTHER" id="PTHR31845">
    <property type="entry name" value="FINGER DOMAIN PROTEIN, PUTATIVE-RELATED"/>
    <property type="match status" value="1"/>
</dbReference>
<evidence type="ECO:0000256" key="6">
    <source>
        <dbReference type="ARBA" id="ARBA00023163"/>
    </source>
</evidence>
<dbReference type="RefSeq" id="XP_040696671.1">
    <property type="nucleotide sequence ID" value="XM_040853092.1"/>
</dbReference>
<keyword evidence="4" id="KW-0805">Transcription regulation</keyword>
<evidence type="ECO:0000256" key="2">
    <source>
        <dbReference type="ARBA" id="ARBA00022723"/>
    </source>
</evidence>
<dbReference type="CDD" id="cd00067">
    <property type="entry name" value="GAL4"/>
    <property type="match status" value="1"/>
</dbReference>
<evidence type="ECO:0000256" key="5">
    <source>
        <dbReference type="ARBA" id="ARBA00023125"/>
    </source>
</evidence>
<evidence type="ECO:0000313" key="11">
    <source>
        <dbReference type="Proteomes" id="UP000184356"/>
    </source>
</evidence>
<dbReference type="GO" id="GO:0008270">
    <property type="term" value="F:zinc ion binding"/>
    <property type="evidence" value="ECO:0007669"/>
    <property type="project" value="InterPro"/>
</dbReference>
<dbReference type="VEuPathDB" id="FungiDB:ASPSYDRAFT_95231"/>
<dbReference type="GO" id="GO:0006351">
    <property type="term" value="P:DNA-templated transcription"/>
    <property type="evidence" value="ECO:0007669"/>
    <property type="project" value="InterPro"/>
</dbReference>
<dbReference type="GO" id="GO:0000981">
    <property type="term" value="F:DNA-binding transcription factor activity, RNA polymerase II-specific"/>
    <property type="evidence" value="ECO:0007669"/>
    <property type="project" value="InterPro"/>
</dbReference>
<dbReference type="OrthoDB" id="3163292at2759"/>
<dbReference type="GO" id="GO:0005634">
    <property type="term" value="C:nucleus"/>
    <property type="evidence" value="ECO:0007669"/>
    <property type="project" value="UniProtKB-SubCell"/>
</dbReference>
<dbReference type="STRING" id="1036612.A0A1L9T0D4"/>
<evidence type="ECO:0000313" key="10">
    <source>
        <dbReference type="EMBL" id="OJJ52865.1"/>
    </source>
</evidence>
<organism evidence="10 11">
    <name type="scientific">Aspergillus sydowii CBS 593.65</name>
    <dbReference type="NCBI Taxonomy" id="1036612"/>
    <lineage>
        <taxon>Eukaryota</taxon>
        <taxon>Fungi</taxon>
        <taxon>Dikarya</taxon>
        <taxon>Ascomycota</taxon>
        <taxon>Pezizomycotina</taxon>
        <taxon>Eurotiomycetes</taxon>
        <taxon>Eurotiomycetidae</taxon>
        <taxon>Eurotiales</taxon>
        <taxon>Aspergillaceae</taxon>
        <taxon>Aspergillus</taxon>
        <taxon>Aspergillus subgen. Nidulantes</taxon>
    </lineage>
</organism>
<feature type="compositionally biased region" description="Polar residues" evidence="8">
    <location>
        <begin position="87"/>
        <end position="97"/>
    </location>
</feature>
<gene>
    <name evidence="10" type="ORF">ASPSYDRAFT_95231</name>
</gene>